<keyword evidence="2" id="KW-1185">Reference proteome</keyword>
<accession>A0ABV5FQD8</accession>
<evidence type="ECO:0000313" key="2">
    <source>
        <dbReference type="Proteomes" id="UP001589589"/>
    </source>
</evidence>
<dbReference type="RefSeq" id="WP_290264098.1">
    <property type="nucleotide sequence ID" value="NZ_JAUFQQ010000003.1"/>
</dbReference>
<sequence>MHKEELSENLKSLTDKGFAISEDETHYLNSWTNLSMQILEAEHSLKFANKFNEKKPFNNFEEFVLAHGMFKNSVLSYAKCFSSSGSEKVSLDAKEVFKNEPKLKEIHTALMNMRNEYIAHNGNSDFELAVVFQKKMEDEIVLSQTITFKSPVGEYEKYFALFDHCTNYIIEKVNKKVDKLEDKFGVIIKFN</sequence>
<name>A0ABV5FQD8_9FLAO</name>
<protein>
    <recommendedName>
        <fullName evidence="3">HEPN AbiU2-like domain-containing protein</fullName>
    </recommendedName>
</protein>
<dbReference type="Proteomes" id="UP001589589">
    <property type="component" value="Unassembled WGS sequence"/>
</dbReference>
<dbReference type="EMBL" id="JBHMEX010000054">
    <property type="protein sequence ID" value="MFB9065743.1"/>
    <property type="molecule type" value="Genomic_DNA"/>
</dbReference>
<organism evidence="1 2">
    <name type="scientific">Flavobacterium branchiarum</name>
    <dbReference type="NCBI Taxonomy" id="1114870"/>
    <lineage>
        <taxon>Bacteria</taxon>
        <taxon>Pseudomonadati</taxon>
        <taxon>Bacteroidota</taxon>
        <taxon>Flavobacteriia</taxon>
        <taxon>Flavobacteriales</taxon>
        <taxon>Flavobacteriaceae</taxon>
        <taxon>Flavobacterium</taxon>
    </lineage>
</organism>
<comment type="caution">
    <text evidence="1">The sequence shown here is derived from an EMBL/GenBank/DDBJ whole genome shotgun (WGS) entry which is preliminary data.</text>
</comment>
<evidence type="ECO:0000313" key="1">
    <source>
        <dbReference type="EMBL" id="MFB9065743.1"/>
    </source>
</evidence>
<evidence type="ECO:0008006" key="3">
    <source>
        <dbReference type="Google" id="ProtNLM"/>
    </source>
</evidence>
<gene>
    <name evidence="1" type="ORF">ACFFUQ_17110</name>
</gene>
<reference evidence="1 2" key="1">
    <citation type="submission" date="2024-09" db="EMBL/GenBank/DDBJ databases">
        <authorList>
            <person name="Sun Q."/>
            <person name="Mori K."/>
        </authorList>
    </citation>
    <scope>NUCLEOTIDE SEQUENCE [LARGE SCALE GENOMIC DNA]</scope>
    <source>
        <strain evidence="1 2">CECT 7908</strain>
    </source>
</reference>
<proteinExistence type="predicted"/>